<gene>
    <name evidence="2" type="ORF">PR002_g31895</name>
</gene>
<feature type="compositionally biased region" description="Low complexity" evidence="1">
    <location>
        <begin position="119"/>
        <end position="130"/>
    </location>
</feature>
<sequence>MRFIYGCLLTAVPCSACHQPSLVGNRAGHCSTATTTGSSSSSSIAGVDASPAWKEAELATAAAAAPAAAAAVLPGSMQAQPGRKPSWPLQQQRRRQQQQQYCRGRCKPSLVGNRAGHCSTATTTGSSSSSIAGVDASPAW</sequence>
<feature type="region of interest" description="Disordered" evidence="1">
    <location>
        <begin position="74"/>
        <end position="100"/>
    </location>
</feature>
<evidence type="ECO:0000256" key="1">
    <source>
        <dbReference type="SAM" id="MobiDB-lite"/>
    </source>
</evidence>
<dbReference type="Proteomes" id="UP000435112">
    <property type="component" value="Unassembled WGS sequence"/>
</dbReference>
<reference evidence="2 3" key="1">
    <citation type="submission" date="2018-09" db="EMBL/GenBank/DDBJ databases">
        <title>Genomic investigation of the strawberry pathogen Phytophthora fragariae indicates pathogenicity is determined by transcriptional variation in three key races.</title>
        <authorList>
            <person name="Adams T.M."/>
            <person name="Armitage A.D."/>
            <person name="Sobczyk M.K."/>
            <person name="Bates H.J."/>
            <person name="Dunwell J.M."/>
            <person name="Nellist C.F."/>
            <person name="Harrison R.J."/>
        </authorList>
    </citation>
    <scope>NUCLEOTIDE SEQUENCE [LARGE SCALE GENOMIC DNA]</scope>
    <source>
        <strain evidence="2 3">SCRP324</strain>
    </source>
</reference>
<proteinExistence type="predicted"/>
<feature type="region of interest" description="Disordered" evidence="1">
    <location>
        <begin position="112"/>
        <end position="140"/>
    </location>
</feature>
<protein>
    <submittedName>
        <fullName evidence="2">Uncharacterized protein</fullName>
    </submittedName>
</protein>
<dbReference type="EMBL" id="QXFU01009325">
    <property type="protein sequence ID" value="KAE8955080.1"/>
    <property type="molecule type" value="Genomic_DNA"/>
</dbReference>
<accession>A0A6A3GE11</accession>
<name>A0A6A3GE11_9STRA</name>
<evidence type="ECO:0000313" key="2">
    <source>
        <dbReference type="EMBL" id="KAE8955080.1"/>
    </source>
</evidence>
<organism evidence="2 3">
    <name type="scientific">Phytophthora rubi</name>
    <dbReference type="NCBI Taxonomy" id="129364"/>
    <lineage>
        <taxon>Eukaryota</taxon>
        <taxon>Sar</taxon>
        <taxon>Stramenopiles</taxon>
        <taxon>Oomycota</taxon>
        <taxon>Peronosporomycetes</taxon>
        <taxon>Peronosporales</taxon>
        <taxon>Peronosporaceae</taxon>
        <taxon>Phytophthora</taxon>
    </lineage>
</organism>
<comment type="caution">
    <text evidence="2">The sequence shown here is derived from an EMBL/GenBank/DDBJ whole genome shotgun (WGS) entry which is preliminary data.</text>
</comment>
<evidence type="ECO:0000313" key="3">
    <source>
        <dbReference type="Proteomes" id="UP000435112"/>
    </source>
</evidence>
<dbReference type="AlphaFoldDB" id="A0A6A3GE11"/>